<dbReference type="EMBL" id="PVZG01000020">
    <property type="protein sequence ID" value="PRY21300.1"/>
    <property type="molecule type" value="Genomic_DNA"/>
</dbReference>
<evidence type="ECO:0000259" key="2">
    <source>
        <dbReference type="Pfam" id="PF04389"/>
    </source>
</evidence>
<evidence type="ECO:0000256" key="1">
    <source>
        <dbReference type="SAM" id="SignalP"/>
    </source>
</evidence>
<protein>
    <submittedName>
        <fullName evidence="3">Aminopeptidase S</fullName>
    </submittedName>
</protein>
<dbReference type="InterPro" id="IPR045175">
    <property type="entry name" value="M28_fam"/>
</dbReference>
<feature type="signal peptide" evidence="1">
    <location>
        <begin position="1"/>
        <end position="29"/>
    </location>
</feature>
<keyword evidence="3" id="KW-0645">Protease</keyword>
<feature type="domain" description="Peptidase M28" evidence="2">
    <location>
        <begin position="93"/>
        <end position="276"/>
    </location>
</feature>
<comment type="caution">
    <text evidence="3">The sequence shown here is derived from an EMBL/GenBank/DDBJ whole genome shotgun (WGS) entry which is preliminary data.</text>
</comment>
<keyword evidence="3" id="KW-0031">Aminopeptidase</keyword>
<sequence length="282" mass="30041">MPRMSIPRVLLTVAAAGALVAGTVAVASAGEANKEPPTVTASDVMPYLHMLQQIADRNGGNRADGTPGYRQSVEAVKQVLDANGFHTRVQGVNLIADWPGGDEKRTLMVGAHLDGVPEGPGINDNGSGSAVVLATAVAVARSHLKPKRHLRFAWWGAEEKGLVGSKAYLDRLSPVQIKHIAAYLNVDMAGINDAGSYMVIDFEDGTAQPIYDYLKTQNRNTIDIPAGGSDGQSFRDRGIPVSGFNTGLDDCYHRACDRVENIKPDVETLSANTMIHAVWGLA</sequence>
<dbReference type="Gene3D" id="3.40.630.10">
    <property type="entry name" value="Zn peptidases"/>
    <property type="match status" value="1"/>
</dbReference>
<evidence type="ECO:0000313" key="3">
    <source>
        <dbReference type="EMBL" id="PRY21300.1"/>
    </source>
</evidence>
<dbReference type="SUPFAM" id="SSF53187">
    <property type="entry name" value="Zn-dependent exopeptidases"/>
    <property type="match status" value="1"/>
</dbReference>
<dbReference type="PANTHER" id="PTHR12147:SF26">
    <property type="entry name" value="PEPTIDASE M28 DOMAIN-CONTAINING PROTEIN"/>
    <property type="match status" value="1"/>
</dbReference>
<dbReference type="InterPro" id="IPR007484">
    <property type="entry name" value="Peptidase_M28"/>
</dbReference>
<reference evidence="3 4" key="1">
    <citation type="submission" date="2018-03" db="EMBL/GenBank/DDBJ databases">
        <title>Genomic Encyclopedia of Archaeal and Bacterial Type Strains, Phase II (KMG-II): from individual species to whole genera.</title>
        <authorList>
            <person name="Goeker M."/>
        </authorList>
    </citation>
    <scope>NUCLEOTIDE SEQUENCE [LARGE SCALE GENOMIC DNA]</scope>
    <source>
        <strain evidence="3 4">DSM 45348</strain>
    </source>
</reference>
<dbReference type="PANTHER" id="PTHR12147">
    <property type="entry name" value="METALLOPEPTIDASE M28 FAMILY MEMBER"/>
    <property type="match status" value="1"/>
</dbReference>
<keyword evidence="3" id="KW-0378">Hydrolase</keyword>
<name>A0A2T0RJL1_9ACTN</name>
<proteinExistence type="predicted"/>
<evidence type="ECO:0000313" key="4">
    <source>
        <dbReference type="Proteomes" id="UP000239209"/>
    </source>
</evidence>
<dbReference type="GO" id="GO:0008235">
    <property type="term" value="F:metalloexopeptidase activity"/>
    <property type="evidence" value="ECO:0007669"/>
    <property type="project" value="InterPro"/>
</dbReference>
<dbReference type="Proteomes" id="UP000239209">
    <property type="component" value="Unassembled WGS sequence"/>
</dbReference>
<keyword evidence="4" id="KW-1185">Reference proteome</keyword>
<dbReference type="GO" id="GO:0006508">
    <property type="term" value="P:proteolysis"/>
    <property type="evidence" value="ECO:0007669"/>
    <property type="project" value="InterPro"/>
</dbReference>
<keyword evidence="1" id="KW-0732">Signal</keyword>
<dbReference type="Pfam" id="PF04389">
    <property type="entry name" value="Peptidase_M28"/>
    <property type="match status" value="1"/>
</dbReference>
<dbReference type="GO" id="GO:0004177">
    <property type="term" value="F:aminopeptidase activity"/>
    <property type="evidence" value="ECO:0007669"/>
    <property type="project" value="UniProtKB-KW"/>
</dbReference>
<gene>
    <name evidence="3" type="ORF">CLV70_1209</name>
</gene>
<feature type="chain" id="PRO_5039496337" evidence="1">
    <location>
        <begin position="30"/>
        <end position="282"/>
    </location>
</feature>
<organism evidence="3 4">
    <name type="scientific">Pseudosporangium ferrugineum</name>
    <dbReference type="NCBI Taxonomy" id="439699"/>
    <lineage>
        <taxon>Bacteria</taxon>
        <taxon>Bacillati</taxon>
        <taxon>Actinomycetota</taxon>
        <taxon>Actinomycetes</taxon>
        <taxon>Micromonosporales</taxon>
        <taxon>Micromonosporaceae</taxon>
        <taxon>Pseudosporangium</taxon>
    </lineage>
</organism>
<dbReference type="AlphaFoldDB" id="A0A2T0RJL1"/>
<accession>A0A2T0RJL1</accession>